<dbReference type="PROSITE" id="PS51318">
    <property type="entry name" value="TAT"/>
    <property type="match status" value="1"/>
</dbReference>
<comment type="similarity">
    <text evidence="1">Belongs to the peptidase S13 family.</text>
</comment>
<dbReference type="RefSeq" id="WP_111367932.1">
    <property type="nucleotide sequence ID" value="NZ_VINQ01000006.1"/>
</dbReference>
<dbReference type="Proteomes" id="UP000325291">
    <property type="component" value="Unassembled WGS sequence"/>
</dbReference>
<keyword evidence="3" id="KW-0732">Signal</keyword>
<evidence type="ECO:0000313" key="4">
    <source>
        <dbReference type="EMBL" id="KAA0916167.1"/>
    </source>
</evidence>
<reference evidence="4 5" key="1">
    <citation type="submission" date="2019-07" db="EMBL/GenBank/DDBJ databases">
        <title>Aquicoccus porphyridii gen. nov., sp. nov., isolated from a small marine red alga, Porphyridium marinum.</title>
        <authorList>
            <person name="Liu L."/>
        </authorList>
    </citation>
    <scope>NUCLEOTIDE SEQUENCE [LARGE SCALE GENOMIC DNA]</scope>
    <source>
        <strain evidence="4 5">L1 8-17</strain>
    </source>
</reference>
<evidence type="ECO:0000256" key="1">
    <source>
        <dbReference type="ARBA" id="ARBA00006096"/>
    </source>
</evidence>
<dbReference type="EC" id="3.4.16.4" evidence="4"/>
<feature type="signal peptide" evidence="3">
    <location>
        <begin position="1"/>
        <end position="25"/>
    </location>
</feature>
<evidence type="ECO:0000256" key="3">
    <source>
        <dbReference type="SAM" id="SignalP"/>
    </source>
</evidence>
<dbReference type="InterPro" id="IPR012338">
    <property type="entry name" value="Beta-lactam/transpept-like"/>
</dbReference>
<dbReference type="PANTHER" id="PTHR30023">
    <property type="entry name" value="D-ALANYL-D-ALANINE CARBOXYPEPTIDASE"/>
    <property type="match status" value="1"/>
</dbReference>
<dbReference type="PRINTS" id="PR00922">
    <property type="entry name" value="DADACBPTASE3"/>
</dbReference>
<dbReference type="EMBL" id="VINQ01000006">
    <property type="protein sequence ID" value="KAA0916167.1"/>
    <property type="molecule type" value="Genomic_DNA"/>
</dbReference>
<evidence type="ECO:0000313" key="5">
    <source>
        <dbReference type="Proteomes" id="UP000325291"/>
    </source>
</evidence>
<keyword evidence="5" id="KW-1185">Reference proteome</keyword>
<dbReference type="NCBIfam" id="TIGR00666">
    <property type="entry name" value="PBP4"/>
    <property type="match status" value="1"/>
</dbReference>
<dbReference type="GO" id="GO:0006508">
    <property type="term" value="P:proteolysis"/>
    <property type="evidence" value="ECO:0007669"/>
    <property type="project" value="InterPro"/>
</dbReference>
<dbReference type="PANTHER" id="PTHR30023:SF0">
    <property type="entry name" value="PENICILLIN-SENSITIVE CARBOXYPEPTIDASE A"/>
    <property type="match status" value="1"/>
</dbReference>
<feature type="chain" id="PRO_5023058561" evidence="3">
    <location>
        <begin position="26"/>
        <end position="502"/>
    </location>
</feature>
<accession>A0A5A9ZFV4</accession>
<organism evidence="4 5">
    <name type="scientific">Aquicoccus porphyridii</name>
    <dbReference type="NCBI Taxonomy" id="1852029"/>
    <lineage>
        <taxon>Bacteria</taxon>
        <taxon>Pseudomonadati</taxon>
        <taxon>Pseudomonadota</taxon>
        <taxon>Alphaproteobacteria</taxon>
        <taxon>Rhodobacterales</taxon>
        <taxon>Paracoccaceae</taxon>
        <taxon>Aquicoccus</taxon>
    </lineage>
</organism>
<sequence>MVARFSRRAFLSGALAGLTAGSALADAPGQSLRPVLRPGGIAATAKVASKSSVPPAAVLIEAAQLGGRVSFAVVDTRTGQMLEGHDAGLSHPPASVSKAVTALYALDVLGPKHRFLTRLVATGPIHNGVLKGDLVLAGGGDPTLDTNALADMAAQLKAAGVREITGGFHVWGGALPLVRAIDRTQPDHAGYNPAISGLSLNYNRVYFEWKRGSNGWQVSMDARSDRYRPEVRVARMQIVNRSTPVYTYAEKNGIDHWTVADGALGNGGARWLPVRQPEMYAGEVLRGFARSHGIVLPEPRKRGNLPGGTMVARHVSPELAIILRDMLKYSNNLTAEMVGMTATAKRKGHVGGLGDSAGEMSRWAKETLGMTRTALVDHSGLSDKSQMTAQDMALALARAHRSAALKPMLKPFAMRDENGRVNKAHPIKVQAKTGTLYFVSGLAGYASPPGRGDLAFAILAADVGRRGRSNSDARPPGARGWNARAKTLQQKLIERWATLYGT</sequence>
<dbReference type="SUPFAM" id="SSF56601">
    <property type="entry name" value="beta-lactamase/transpeptidase-like"/>
    <property type="match status" value="1"/>
</dbReference>
<name>A0A5A9ZFV4_9RHOB</name>
<gene>
    <name evidence="4" type="primary">dacB</name>
    <name evidence="4" type="ORF">FLO80_09995</name>
</gene>
<keyword evidence="4" id="KW-0645">Protease</keyword>
<dbReference type="AlphaFoldDB" id="A0A5A9ZFV4"/>
<evidence type="ECO:0000256" key="2">
    <source>
        <dbReference type="ARBA" id="ARBA00022801"/>
    </source>
</evidence>
<dbReference type="GO" id="GO:0000270">
    <property type="term" value="P:peptidoglycan metabolic process"/>
    <property type="evidence" value="ECO:0007669"/>
    <property type="project" value="TreeGrafter"/>
</dbReference>
<keyword evidence="4" id="KW-0121">Carboxypeptidase</keyword>
<dbReference type="Gene3D" id="3.40.710.10">
    <property type="entry name" value="DD-peptidase/beta-lactamase superfamily"/>
    <property type="match status" value="2"/>
</dbReference>
<protein>
    <submittedName>
        <fullName evidence="4">D-alanyl-D-alanine carboxypeptidase/D-alanyl-D-alanine-endopeptidase</fullName>
        <ecNumber evidence="4">3.4.16.4</ecNumber>
    </submittedName>
</protein>
<comment type="caution">
    <text evidence="4">The sequence shown here is derived from an EMBL/GenBank/DDBJ whole genome shotgun (WGS) entry which is preliminary data.</text>
</comment>
<dbReference type="InterPro" id="IPR000667">
    <property type="entry name" value="Peptidase_S13"/>
</dbReference>
<dbReference type="Pfam" id="PF02113">
    <property type="entry name" value="Peptidase_S13"/>
    <property type="match status" value="1"/>
</dbReference>
<keyword evidence="2 4" id="KW-0378">Hydrolase</keyword>
<proteinExistence type="inferred from homology"/>
<dbReference type="GO" id="GO:0009002">
    <property type="term" value="F:serine-type D-Ala-D-Ala carboxypeptidase activity"/>
    <property type="evidence" value="ECO:0007669"/>
    <property type="project" value="UniProtKB-EC"/>
</dbReference>
<dbReference type="Gene3D" id="3.50.80.20">
    <property type="entry name" value="D-Ala-D-Ala carboxypeptidase C, peptidase S13"/>
    <property type="match status" value="1"/>
</dbReference>
<dbReference type="InterPro" id="IPR006311">
    <property type="entry name" value="TAT_signal"/>
</dbReference>